<gene>
    <name evidence="4" type="ORF">BU26DRAFT_49985</name>
</gene>
<feature type="transmembrane region" description="Helical" evidence="2">
    <location>
        <begin position="53"/>
        <end position="78"/>
    </location>
</feature>
<dbReference type="InterPro" id="IPR049326">
    <property type="entry name" value="Rhodopsin_dom_fungi"/>
</dbReference>
<protein>
    <recommendedName>
        <fullName evidence="3">Rhodopsin domain-containing protein</fullName>
    </recommendedName>
</protein>
<feature type="compositionally biased region" description="Basic and acidic residues" evidence="1">
    <location>
        <begin position="408"/>
        <end position="423"/>
    </location>
</feature>
<dbReference type="AlphaFoldDB" id="A0A6A6I9L7"/>
<keyword evidence="2" id="KW-0812">Transmembrane</keyword>
<dbReference type="Proteomes" id="UP000800094">
    <property type="component" value="Unassembled WGS sequence"/>
</dbReference>
<feature type="transmembrane region" description="Helical" evidence="2">
    <location>
        <begin position="131"/>
        <end position="152"/>
    </location>
</feature>
<dbReference type="PANTHER" id="PTHR38794:SF3">
    <property type="entry name" value="INTEGRAL MEMBRANE PROTEIN"/>
    <property type="match status" value="1"/>
</dbReference>
<dbReference type="Pfam" id="PF20684">
    <property type="entry name" value="Fung_rhodopsin"/>
    <property type="match status" value="1"/>
</dbReference>
<reference evidence="4" key="1">
    <citation type="journal article" date="2020" name="Stud. Mycol.">
        <title>101 Dothideomycetes genomes: a test case for predicting lifestyles and emergence of pathogens.</title>
        <authorList>
            <person name="Haridas S."/>
            <person name="Albert R."/>
            <person name="Binder M."/>
            <person name="Bloem J."/>
            <person name="Labutti K."/>
            <person name="Salamov A."/>
            <person name="Andreopoulos B."/>
            <person name="Baker S."/>
            <person name="Barry K."/>
            <person name="Bills G."/>
            <person name="Bluhm B."/>
            <person name="Cannon C."/>
            <person name="Castanera R."/>
            <person name="Culley D."/>
            <person name="Daum C."/>
            <person name="Ezra D."/>
            <person name="Gonzalez J."/>
            <person name="Henrissat B."/>
            <person name="Kuo A."/>
            <person name="Liang C."/>
            <person name="Lipzen A."/>
            <person name="Lutzoni F."/>
            <person name="Magnuson J."/>
            <person name="Mondo S."/>
            <person name="Nolan M."/>
            <person name="Ohm R."/>
            <person name="Pangilinan J."/>
            <person name="Park H.-J."/>
            <person name="Ramirez L."/>
            <person name="Alfaro M."/>
            <person name="Sun H."/>
            <person name="Tritt A."/>
            <person name="Yoshinaga Y."/>
            <person name="Zwiers L.-H."/>
            <person name="Turgeon B."/>
            <person name="Goodwin S."/>
            <person name="Spatafora J."/>
            <person name="Crous P."/>
            <person name="Grigoriev I."/>
        </authorList>
    </citation>
    <scope>NUCLEOTIDE SEQUENCE</scope>
    <source>
        <strain evidence="4">CBS 122368</strain>
    </source>
</reference>
<name>A0A6A6I9L7_9PLEO</name>
<organism evidence="4 5">
    <name type="scientific">Trematosphaeria pertusa</name>
    <dbReference type="NCBI Taxonomy" id="390896"/>
    <lineage>
        <taxon>Eukaryota</taxon>
        <taxon>Fungi</taxon>
        <taxon>Dikarya</taxon>
        <taxon>Ascomycota</taxon>
        <taxon>Pezizomycotina</taxon>
        <taxon>Dothideomycetes</taxon>
        <taxon>Pleosporomycetidae</taxon>
        <taxon>Pleosporales</taxon>
        <taxon>Massarineae</taxon>
        <taxon>Trematosphaeriaceae</taxon>
        <taxon>Trematosphaeria</taxon>
    </lineage>
</organism>
<dbReference type="EMBL" id="ML987198">
    <property type="protein sequence ID" value="KAF2246612.1"/>
    <property type="molecule type" value="Genomic_DNA"/>
</dbReference>
<dbReference type="PANTHER" id="PTHR38794">
    <property type="entry name" value="INTEGRAL MEMBRANE PROTEIN"/>
    <property type="match status" value="1"/>
</dbReference>
<dbReference type="OrthoDB" id="3897607at2759"/>
<dbReference type="RefSeq" id="XP_033681616.1">
    <property type="nucleotide sequence ID" value="XM_033826438.1"/>
</dbReference>
<dbReference type="PROSITE" id="PS51257">
    <property type="entry name" value="PROKAR_LIPOPROTEIN"/>
    <property type="match status" value="1"/>
</dbReference>
<accession>A0A6A6I9L7</accession>
<proteinExistence type="predicted"/>
<feature type="compositionally biased region" description="Polar residues" evidence="1">
    <location>
        <begin position="303"/>
        <end position="319"/>
    </location>
</feature>
<feature type="compositionally biased region" description="Low complexity" evidence="1">
    <location>
        <begin position="367"/>
        <end position="377"/>
    </location>
</feature>
<keyword evidence="2" id="KW-1133">Transmembrane helix</keyword>
<sequence length="443" mass="48720">MTEEGPRRAAITADDHGALLAMTTWFLACTLILCVATRLGMRLSMRRPPHFDDLLILVATALAIGGTIAISLAVNSGLGKRSYLLVLANEEKIQKKIYGANILYVLTISVSKLSIVSFLSRLACTRFHKTAVVVMGFVAACWTLAIGVGVAFECELPHPWKVFIGKCIDRLPFWLTAGIVDMISDIAMILLPVHIVSGLQLETRKKVIVILIFMLRLVLIIISIIRLILLKRFIIPGADPSFDRIPYGIATQCHSALSVIVACSPALKPFMDNVHTGMLSASLAKHQHGTTFGQESYSMQALTPRSAASKSKGKSNVSGHPSDHIVSSLRSNRDYIYIPDEHGRIVRRPLSDVESSPSTQPLTQLSLLASSSSSTRSPPRPPPPPEELRPDLRLFRPKSLCGNSSTAKRCENQDRRPESDESQKGIVRQTRQWRVSFDDCHAV</sequence>
<keyword evidence="5" id="KW-1185">Reference proteome</keyword>
<feature type="region of interest" description="Disordered" evidence="1">
    <location>
        <begin position="303"/>
        <end position="326"/>
    </location>
</feature>
<evidence type="ECO:0000256" key="2">
    <source>
        <dbReference type="SAM" id="Phobius"/>
    </source>
</evidence>
<feature type="region of interest" description="Disordered" evidence="1">
    <location>
        <begin position="367"/>
        <end position="428"/>
    </location>
</feature>
<feature type="domain" description="Rhodopsin" evidence="3">
    <location>
        <begin position="38"/>
        <end position="271"/>
    </location>
</feature>
<evidence type="ECO:0000313" key="5">
    <source>
        <dbReference type="Proteomes" id="UP000800094"/>
    </source>
</evidence>
<evidence type="ECO:0000313" key="4">
    <source>
        <dbReference type="EMBL" id="KAF2246612.1"/>
    </source>
</evidence>
<feature type="transmembrane region" description="Helical" evidence="2">
    <location>
        <begin position="172"/>
        <end position="195"/>
    </location>
</feature>
<evidence type="ECO:0000256" key="1">
    <source>
        <dbReference type="SAM" id="MobiDB-lite"/>
    </source>
</evidence>
<feature type="transmembrane region" description="Helical" evidence="2">
    <location>
        <begin position="207"/>
        <end position="229"/>
    </location>
</feature>
<feature type="transmembrane region" description="Helical" evidence="2">
    <location>
        <begin position="98"/>
        <end position="119"/>
    </location>
</feature>
<keyword evidence="2" id="KW-0472">Membrane</keyword>
<evidence type="ECO:0000259" key="3">
    <source>
        <dbReference type="Pfam" id="PF20684"/>
    </source>
</evidence>
<dbReference type="GeneID" id="54579768"/>
<feature type="transmembrane region" description="Helical" evidence="2">
    <location>
        <begin position="20"/>
        <end position="41"/>
    </location>
</feature>